<evidence type="ECO:0000256" key="2">
    <source>
        <dbReference type="ARBA" id="ARBA00022475"/>
    </source>
</evidence>
<feature type="signal peptide" evidence="8">
    <location>
        <begin position="1"/>
        <end position="26"/>
    </location>
</feature>
<keyword evidence="3 7" id="KW-0812">Transmembrane</keyword>
<sequence>MKHWQTLRLAGLASIGWLMTAGWAAAEETVDSTMNDKPPVIPASSMTGYLIWVIFALLLVIGLIVFVIKLLSKRNRGWGANRALRSLGGIPLGQNKSLQVVELSGRVYIVGVGDSVSLLDKIDDPVEAQMILDDMEQQTGLAWNASSLKEMVGRFRKRNTDSSSEPNAERWQEAESFETLLNNRLKRQSERKQKMKELLNEQNQNDRLLDE</sequence>
<accession>A0ABV6JJL5</accession>
<keyword evidence="2" id="KW-1003">Cell membrane</keyword>
<feature type="chain" id="PRO_5046201470" evidence="8">
    <location>
        <begin position="27"/>
        <end position="211"/>
    </location>
</feature>
<feature type="compositionally biased region" description="Polar residues" evidence="6">
    <location>
        <begin position="200"/>
        <end position="211"/>
    </location>
</feature>
<dbReference type="Proteomes" id="UP001589818">
    <property type="component" value="Unassembled WGS sequence"/>
</dbReference>
<keyword evidence="5 7" id="KW-0472">Membrane</keyword>
<evidence type="ECO:0000256" key="3">
    <source>
        <dbReference type="ARBA" id="ARBA00022692"/>
    </source>
</evidence>
<evidence type="ECO:0000256" key="8">
    <source>
        <dbReference type="SAM" id="SignalP"/>
    </source>
</evidence>
<dbReference type="Pfam" id="PF04347">
    <property type="entry name" value="FliO"/>
    <property type="match status" value="1"/>
</dbReference>
<feature type="region of interest" description="Disordered" evidence="6">
    <location>
        <begin position="191"/>
        <end position="211"/>
    </location>
</feature>
<evidence type="ECO:0000256" key="7">
    <source>
        <dbReference type="SAM" id="Phobius"/>
    </source>
</evidence>
<reference evidence="9 10" key="1">
    <citation type="submission" date="2024-09" db="EMBL/GenBank/DDBJ databases">
        <authorList>
            <person name="Sun Q."/>
            <person name="Mori K."/>
        </authorList>
    </citation>
    <scope>NUCLEOTIDE SEQUENCE [LARGE SCALE GENOMIC DNA]</scope>
    <source>
        <strain evidence="9 10">CCM 4839</strain>
    </source>
</reference>
<protein>
    <submittedName>
        <fullName evidence="9">FliO/MopB family protein</fullName>
    </submittedName>
</protein>
<gene>
    <name evidence="9" type="ORF">ACFFJ8_27180</name>
</gene>
<comment type="caution">
    <text evidence="9">The sequence shown here is derived from an EMBL/GenBank/DDBJ whole genome shotgun (WGS) entry which is preliminary data.</text>
</comment>
<evidence type="ECO:0000256" key="6">
    <source>
        <dbReference type="SAM" id="MobiDB-lite"/>
    </source>
</evidence>
<keyword evidence="8" id="KW-0732">Signal</keyword>
<evidence type="ECO:0000256" key="4">
    <source>
        <dbReference type="ARBA" id="ARBA00022989"/>
    </source>
</evidence>
<keyword evidence="10" id="KW-1185">Reference proteome</keyword>
<proteinExistence type="predicted"/>
<evidence type="ECO:0000256" key="1">
    <source>
        <dbReference type="ARBA" id="ARBA00004236"/>
    </source>
</evidence>
<evidence type="ECO:0000313" key="9">
    <source>
        <dbReference type="EMBL" id="MFC0395035.1"/>
    </source>
</evidence>
<dbReference type="EMBL" id="JBHLVF010000041">
    <property type="protein sequence ID" value="MFC0395035.1"/>
    <property type="molecule type" value="Genomic_DNA"/>
</dbReference>
<evidence type="ECO:0000256" key="5">
    <source>
        <dbReference type="ARBA" id="ARBA00023136"/>
    </source>
</evidence>
<organism evidence="9 10">
    <name type="scientific">Paenibacillus mendelii</name>
    <dbReference type="NCBI Taxonomy" id="206163"/>
    <lineage>
        <taxon>Bacteria</taxon>
        <taxon>Bacillati</taxon>
        <taxon>Bacillota</taxon>
        <taxon>Bacilli</taxon>
        <taxon>Bacillales</taxon>
        <taxon>Paenibacillaceae</taxon>
        <taxon>Paenibacillus</taxon>
    </lineage>
</organism>
<keyword evidence="4 7" id="KW-1133">Transmembrane helix</keyword>
<comment type="subcellular location">
    <subcellularLocation>
        <location evidence="1">Cell membrane</location>
    </subcellularLocation>
</comment>
<evidence type="ECO:0000313" key="10">
    <source>
        <dbReference type="Proteomes" id="UP001589818"/>
    </source>
</evidence>
<dbReference type="RefSeq" id="WP_204816176.1">
    <property type="nucleotide sequence ID" value="NZ_JANHOF010000001.1"/>
</dbReference>
<name>A0ABV6JJL5_9BACL</name>
<feature type="transmembrane region" description="Helical" evidence="7">
    <location>
        <begin position="50"/>
        <end position="72"/>
    </location>
</feature>
<dbReference type="InterPro" id="IPR022781">
    <property type="entry name" value="Flagellar_biosynth_FliO"/>
</dbReference>